<reference evidence="2" key="1">
    <citation type="submission" date="2009-07" db="EMBL/GenBank/DDBJ databases">
        <authorList>
            <person name="Weinstock G."/>
            <person name="Sodergren E."/>
            <person name="Clifton S."/>
            <person name="Fulton L."/>
            <person name="Fulton B."/>
            <person name="Courtney L."/>
            <person name="Fronick C."/>
            <person name="Harrison M."/>
            <person name="Strong C."/>
            <person name="Farmer C."/>
            <person name="Delahaunty K."/>
            <person name="Markovic C."/>
            <person name="Hall O."/>
            <person name="Minx P."/>
            <person name="Tomlinson C."/>
            <person name="Mitreva M."/>
            <person name="Nelson J."/>
            <person name="Hou S."/>
            <person name="Wollam A."/>
            <person name="Pepin K.H."/>
            <person name="Johnson M."/>
            <person name="Bhonagiri V."/>
            <person name="Nash W.E."/>
            <person name="Warren W."/>
            <person name="Chinwalla A."/>
            <person name="Mardis E.R."/>
            <person name="Wilson R.K."/>
        </authorList>
    </citation>
    <scope>NUCLEOTIDE SEQUENCE [LARGE SCALE GENOMIC DNA]</scope>
    <source>
        <strain evidence="2">DSM 14469</strain>
    </source>
</reference>
<protein>
    <submittedName>
        <fullName evidence="2">Uncharacterized protein</fullName>
    </submittedName>
</protein>
<keyword evidence="3" id="KW-1185">Reference proteome</keyword>
<dbReference type="STRING" id="168384.SAMN05660368_03690"/>
<comment type="caution">
    <text evidence="2">The sequence shown here is derived from an EMBL/GenBank/DDBJ whole genome shotgun (WGS) entry which is preliminary data.</text>
</comment>
<dbReference type="EMBL" id="ACCL02000023">
    <property type="protein sequence ID" value="EET58999.1"/>
    <property type="molecule type" value="Genomic_DNA"/>
</dbReference>
<dbReference type="Gene3D" id="2.30.30.290">
    <property type="entry name" value="YopX-like domains"/>
    <property type="match status" value="1"/>
</dbReference>
<accession>C6LKB8</accession>
<sequence>MGDSVKSGAASAADGGGNMKRERLCSGMRDRDGKEIFTQDTVRAYELSQREWSLNEVVFEYGCFKLRQNNRVDALLCSYRSEYLQVTEGK</sequence>
<feature type="region of interest" description="Disordered" evidence="1">
    <location>
        <begin position="1"/>
        <end position="24"/>
    </location>
</feature>
<name>C6LKB8_9FIRM</name>
<dbReference type="InterPro" id="IPR023385">
    <property type="entry name" value="YopX-like_C"/>
</dbReference>
<proteinExistence type="predicted"/>
<gene>
    <name evidence="2" type="ORF">BRYFOR_09105</name>
</gene>
<organism evidence="2 3">
    <name type="scientific">Marvinbryantia formatexigens DSM 14469</name>
    <dbReference type="NCBI Taxonomy" id="478749"/>
    <lineage>
        <taxon>Bacteria</taxon>
        <taxon>Bacillati</taxon>
        <taxon>Bacillota</taxon>
        <taxon>Clostridia</taxon>
        <taxon>Lachnospirales</taxon>
        <taxon>Lachnospiraceae</taxon>
        <taxon>Marvinbryantia</taxon>
    </lineage>
</organism>
<dbReference type="SUPFAM" id="SSF159006">
    <property type="entry name" value="YopX-like"/>
    <property type="match status" value="1"/>
</dbReference>
<evidence type="ECO:0000256" key="1">
    <source>
        <dbReference type="SAM" id="MobiDB-lite"/>
    </source>
</evidence>
<dbReference type="Proteomes" id="UP000005561">
    <property type="component" value="Unassembled WGS sequence"/>
</dbReference>
<evidence type="ECO:0000313" key="2">
    <source>
        <dbReference type="EMBL" id="EET58999.1"/>
    </source>
</evidence>
<evidence type="ECO:0000313" key="3">
    <source>
        <dbReference type="Proteomes" id="UP000005561"/>
    </source>
</evidence>
<dbReference type="AlphaFoldDB" id="C6LKB8"/>